<proteinExistence type="predicted"/>
<organism evidence="1 2">
    <name type="scientific">Morus notabilis</name>
    <dbReference type="NCBI Taxonomy" id="981085"/>
    <lineage>
        <taxon>Eukaryota</taxon>
        <taxon>Viridiplantae</taxon>
        <taxon>Streptophyta</taxon>
        <taxon>Embryophyta</taxon>
        <taxon>Tracheophyta</taxon>
        <taxon>Spermatophyta</taxon>
        <taxon>Magnoliopsida</taxon>
        <taxon>eudicotyledons</taxon>
        <taxon>Gunneridae</taxon>
        <taxon>Pentapetalae</taxon>
        <taxon>rosids</taxon>
        <taxon>fabids</taxon>
        <taxon>Rosales</taxon>
        <taxon>Moraceae</taxon>
        <taxon>Moreae</taxon>
        <taxon>Morus</taxon>
    </lineage>
</organism>
<dbReference type="AlphaFoldDB" id="W9SKD4"/>
<gene>
    <name evidence="1" type="ORF">L484_026588</name>
</gene>
<evidence type="ECO:0000313" key="2">
    <source>
        <dbReference type="Proteomes" id="UP000030645"/>
    </source>
</evidence>
<protein>
    <submittedName>
        <fullName evidence="1">Uncharacterized protein</fullName>
    </submittedName>
</protein>
<accession>W9SKD4</accession>
<name>W9SKD4_9ROSA</name>
<keyword evidence="2" id="KW-1185">Reference proteome</keyword>
<dbReference type="EMBL" id="KE346358">
    <property type="protein sequence ID" value="EXC35266.1"/>
    <property type="molecule type" value="Genomic_DNA"/>
</dbReference>
<evidence type="ECO:0000313" key="1">
    <source>
        <dbReference type="EMBL" id="EXC35266.1"/>
    </source>
</evidence>
<reference evidence="2" key="1">
    <citation type="submission" date="2013-01" db="EMBL/GenBank/DDBJ databases">
        <title>Draft Genome Sequence of a Mulberry Tree, Morus notabilis C.K. Schneid.</title>
        <authorList>
            <person name="He N."/>
            <person name="Zhao S."/>
        </authorList>
    </citation>
    <scope>NUCLEOTIDE SEQUENCE</scope>
</reference>
<sequence length="69" mass="7362">MEEIHSGDRGDLIFVAVARLRGGDLHGCSAVQGRNRHRTHGCATVSQVGGDLLELHLSLFLPNAATNLT</sequence>
<dbReference type="Proteomes" id="UP000030645">
    <property type="component" value="Unassembled WGS sequence"/>
</dbReference>